<dbReference type="Pfam" id="PF13378">
    <property type="entry name" value="MR_MLE_C"/>
    <property type="match status" value="1"/>
</dbReference>
<dbReference type="GO" id="GO:0000287">
    <property type="term" value="F:magnesium ion binding"/>
    <property type="evidence" value="ECO:0007669"/>
    <property type="project" value="UniProtKB-ARBA"/>
</dbReference>
<dbReference type="Gene3D" id="3.30.390.10">
    <property type="entry name" value="Enolase-like, N-terminal domain"/>
    <property type="match status" value="1"/>
</dbReference>
<dbReference type="InterPro" id="IPR034603">
    <property type="entry name" value="Dipeptide_epimerase"/>
</dbReference>
<dbReference type="InterPro" id="IPR029017">
    <property type="entry name" value="Enolase-like_N"/>
</dbReference>
<dbReference type="InterPro" id="IPR034593">
    <property type="entry name" value="DgoD-like"/>
</dbReference>
<evidence type="ECO:0000313" key="9">
    <source>
        <dbReference type="EMBL" id="AYV46971.1"/>
    </source>
</evidence>
<dbReference type="CDD" id="cd03319">
    <property type="entry name" value="L-Ala-DL-Glu_epimerase"/>
    <property type="match status" value="1"/>
</dbReference>
<dbReference type="SUPFAM" id="SSF54826">
    <property type="entry name" value="Enolase N-terminal domain-like"/>
    <property type="match status" value="1"/>
</dbReference>
<dbReference type="GO" id="GO:0016855">
    <property type="term" value="F:racemase and epimerase activity, acting on amino acids and derivatives"/>
    <property type="evidence" value="ECO:0007669"/>
    <property type="project" value="UniProtKB-UniRule"/>
</dbReference>
<name>A0A2N5CVQ8_9CAUL</name>
<dbReference type="SFLD" id="SFLDS00001">
    <property type="entry name" value="Enolase"/>
    <property type="match status" value="1"/>
</dbReference>
<dbReference type="InterPro" id="IPR029065">
    <property type="entry name" value="Enolase_C-like"/>
</dbReference>
<protein>
    <recommendedName>
        <fullName evidence="7">Dipeptide epimerase</fullName>
        <ecNumber evidence="7">5.1.1.-</ecNumber>
    </recommendedName>
</protein>
<evidence type="ECO:0000256" key="3">
    <source>
        <dbReference type="ARBA" id="ARBA00022842"/>
    </source>
</evidence>
<gene>
    <name evidence="9" type="ORF">C1707_12240</name>
    <name evidence="10" type="ORF">CFHF_08655</name>
</gene>
<feature type="domain" description="Mandelate racemase/muconate lactonizing enzyme C-terminal" evidence="8">
    <location>
        <begin position="131"/>
        <end position="222"/>
    </location>
</feature>
<evidence type="ECO:0000256" key="6">
    <source>
        <dbReference type="PIRSR" id="PIRSR634603-3"/>
    </source>
</evidence>
<dbReference type="OrthoDB" id="9782675at2"/>
<dbReference type="RefSeq" id="WP_101712611.1">
    <property type="nucleotide sequence ID" value="NZ_CP026100.1"/>
</dbReference>
<sequence length="337" mass="34670">MSRLVAVRPVSHPLAAPFRISRGVKTAAAVVVVEIAEGGHIGRGESVPYARYGETVQAVEAQLAPAARLIATGGDLAEALALLPAGAARNALDCAIWDLRAKASGVSVAAATGLAVPPSLVTAVTVSLDTPDAMAEAARKVADAPLIKVKLSAEDPAARLAAVAQAAPAAALIVDPNEGWTFDILRGLEDQLSRLNIALVEQPLPAGEDAALEGYAPPFPICADESVHTAADLPALRARYQAVNLKLDKSGGLTEALTMLRAAKDLGFTLMTGCMVASSLAIAPALHLAAECAFADLDGPWWLKEDHPGGLRVTAGRITPPTAGFWGDGVDAEGLWI</sequence>
<dbReference type="InterPro" id="IPR036849">
    <property type="entry name" value="Enolase-like_C_sf"/>
</dbReference>
<reference evidence="9 12" key="2">
    <citation type="submission" date="2018-01" db="EMBL/GenBank/DDBJ databases">
        <title>Complete genome sequence of Caulobacter flavus RHGG3.</title>
        <authorList>
            <person name="Yang E."/>
        </authorList>
    </citation>
    <scope>NUCLEOTIDE SEQUENCE [LARGE SCALE GENOMIC DNA]</scope>
    <source>
        <strain evidence="9 12">RHGG3</strain>
    </source>
</reference>
<dbReference type="Gene3D" id="3.20.20.120">
    <property type="entry name" value="Enolase-like C-terminal domain"/>
    <property type="match status" value="1"/>
</dbReference>
<evidence type="ECO:0000256" key="5">
    <source>
        <dbReference type="PIRSR" id="PIRSR634603-1"/>
    </source>
</evidence>
<evidence type="ECO:0000256" key="1">
    <source>
        <dbReference type="ARBA" id="ARBA00008031"/>
    </source>
</evidence>
<keyword evidence="4 7" id="KW-0413">Isomerase</keyword>
<feature type="binding site" evidence="6">
    <location>
        <position position="175"/>
    </location>
    <ligand>
        <name>Mg(2+)</name>
        <dbReference type="ChEBI" id="CHEBI:18420"/>
    </ligand>
</feature>
<reference evidence="10 11" key="1">
    <citation type="submission" date="2017-12" db="EMBL/GenBank/DDBJ databases">
        <title>The genome sequence of Caulobacter flavus CGMCC1 15093.</title>
        <authorList>
            <person name="Gao J."/>
            <person name="Mao X."/>
            <person name="Sun J."/>
        </authorList>
    </citation>
    <scope>NUCLEOTIDE SEQUENCE [LARGE SCALE GENOMIC DNA]</scope>
    <source>
        <strain evidence="10 11">CGMCC1 15093</strain>
    </source>
</reference>
<dbReference type="KEGG" id="cfh:C1707_12240"/>
<dbReference type="SUPFAM" id="SSF51604">
    <property type="entry name" value="Enolase C-terminal domain-like"/>
    <property type="match status" value="1"/>
</dbReference>
<feature type="binding site" evidence="6">
    <location>
        <position position="224"/>
    </location>
    <ligand>
        <name>Mg(2+)</name>
        <dbReference type="ChEBI" id="CHEBI:18420"/>
    </ligand>
</feature>
<dbReference type="InterPro" id="IPR013342">
    <property type="entry name" value="Mandelate_racemase_C"/>
</dbReference>
<evidence type="ECO:0000313" key="10">
    <source>
        <dbReference type="EMBL" id="PLR17880.1"/>
    </source>
</evidence>
<accession>A0A2N5CVQ8</accession>
<dbReference type="SFLD" id="SFLDG00180">
    <property type="entry name" value="muconate_cycloisomerase"/>
    <property type="match status" value="1"/>
</dbReference>
<keyword evidence="2 6" id="KW-0479">Metal-binding</keyword>
<feature type="active site" description="Proton acceptor; specific for (S)-substrate epimerization" evidence="5">
    <location>
        <position position="246"/>
    </location>
</feature>
<organism evidence="10 11">
    <name type="scientific">Caulobacter flavus</name>
    <dbReference type="NCBI Taxonomy" id="1679497"/>
    <lineage>
        <taxon>Bacteria</taxon>
        <taxon>Pseudomonadati</taxon>
        <taxon>Pseudomonadota</taxon>
        <taxon>Alphaproteobacteria</taxon>
        <taxon>Caulobacterales</taxon>
        <taxon>Caulobacteraceae</taxon>
        <taxon>Caulobacter</taxon>
    </lineage>
</organism>
<dbReference type="EMBL" id="PJRQ01000015">
    <property type="protein sequence ID" value="PLR17880.1"/>
    <property type="molecule type" value="Genomic_DNA"/>
</dbReference>
<dbReference type="PANTHER" id="PTHR48080">
    <property type="entry name" value="D-GALACTONATE DEHYDRATASE-RELATED"/>
    <property type="match status" value="1"/>
</dbReference>
<dbReference type="SFLD" id="SFLDF00010">
    <property type="entry name" value="dipeptide_epimerase"/>
    <property type="match status" value="1"/>
</dbReference>
<dbReference type="NCBIfam" id="NF042940">
    <property type="entry name" value="racemase_DgcA"/>
    <property type="match status" value="1"/>
</dbReference>
<feature type="binding site" evidence="6">
    <location>
        <position position="201"/>
    </location>
    <ligand>
        <name>Mg(2+)</name>
        <dbReference type="ChEBI" id="CHEBI:18420"/>
    </ligand>
</feature>
<dbReference type="EC" id="5.1.1.-" evidence="7"/>
<dbReference type="PANTHER" id="PTHR48080:SF3">
    <property type="entry name" value="ENOLASE SUPERFAMILY MEMBER DDB_G0284701"/>
    <property type="match status" value="1"/>
</dbReference>
<dbReference type="EMBL" id="CP026100">
    <property type="protein sequence ID" value="AYV46971.1"/>
    <property type="molecule type" value="Genomic_DNA"/>
</dbReference>
<comment type="cofactor">
    <cofactor evidence="6 7">
        <name>Mg(2+)</name>
        <dbReference type="ChEBI" id="CHEBI:18420"/>
    </cofactor>
    <text evidence="6 7">Binds 1 Mg(2+) ion per subunit.</text>
</comment>
<evidence type="ECO:0000313" key="12">
    <source>
        <dbReference type="Proteomes" id="UP000281192"/>
    </source>
</evidence>
<evidence type="ECO:0000259" key="8">
    <source>
        <dbReference type="SMART" id="SM00922"/>
    </source>
</evidence>
<keyword evidence="12" id="KW-1185">Reference proteome</keyword>
<proteinExistence type="inferred from homology"/>
<dbReference type="Proteomes" id="UP000281192">
    <property type="component" value="Chromosome"/>
</dbReference>
<dbReference type="SMART" id="SM00922">
    <property type="entry name" value="MR_MLE"/>
    <property type="match status" value="1"/>
</dbReference>
<feature type="active site" description="Proton acceptor; specific for (R)-substrate epimerization" evidence="5">
    <location>
        <position position="150"/>
    </location>
</feature>
<dbReference type="PROSITE" id="PS00909">
    <property type="entry name" value="MR_MLE_2"/>
    <property type="match status" value="1"/>
</dbReference>
<dbReference type="InterPro" id="IPR013341">
    <property type="entry name" value="Mandelate_racemase_N_dom"/>
</dbReference>
<comment type="similarity">
    <text evidence="1 7">Belongs to the mandelate racemase/muconate lactonizing enzyme family.</text>
</comment>
<dbReference type="AlphaFoldDB" id="A0A2N5CVQ8"/>
<evidence type="ECO:0000313" key="11">
    <source>
        <dbReference type="Proteomes" id="UP000234483"/>
    </source>
</evidence>
<dbReference type="Pfam" id="PF02746">
    <property type="entry name" value="MR_MLE_N"/>
    <property type="match status" value="1"/>
</dbReference>
<dbReference type="InterPro" id="IPR018110">
    <property type="entry name" value="Mandel_Rmase/mucon_lact_enz_CS"/>
</dbReference>
<dbReference type="Proteomes" id="UP000234483">
    <property type="component" value="Unassembled WGS sequence"/>
</dbReference>
<evidence type="ECO:0000256" key="7">
    <source>
        <dbReference type="RuleBase" id="RU366006"/>
    </source>
</evidence>
<dbReference type="GO" id="GO:0009063">
    <property type="term" value="P:amino acid catabolic process"/>
    <property type="evidence" value="ECO:0007669"/>
    <property type="project" value="InterPro"/>
</dbReference>
<evidence type="ECO:0000256" key="2">
    <source>
        <dbReference type="ARBA" id="ARBA00022723"/>
    </source>
</evidence>
<keyword evidence="3 6" id="KW-0460">Magnesium</keyword>
<evidence type="ECO:0000256" key="4">
    <source>
        <dbReference type="ARBA" id="ARBA00023235"/>
    </source>
</evidence>